<dbReference type="KEGG" id="psuu:Psuf_029200"/>
<gene>
    <name evidence="3" type="ORF">Psuf_029200</name>
</gene>
<evidence type="ECO:0000313" key="3">
    <source>
        <dbReference type="EMBL" id="BCB85607.1"/>
    </source>
</evidence>
<dbReference type="AlphaFoldDB" id="A0A6F8YHR5"/>
<keyword evidence="2" id="KW-1133">Transmembrane helix</keyword>
<keyword evidence="2" id="KW-0472">Membrane</keyword>
<keyword evidence="2" id="KW-0812">Transmembrane</keyword>
<feature type="region of interest" description="Disordered" evidence="1">
    <location>
        <begin position="9"/>
        <end position="42"/>
    </location>
</feature>
<evidence type="ECO:0000256" key="2">
    <source>
        <dbReference type="SAM" id="Phobius"/>
    </source>
</evidence>
<reference evidence="3 4" key="2">
    <citation type="submission" date="2020-03" db="EMBL/GenBank/DDBJ databases">
        <authorList>
            <person name="Ichikawa N."/>
            <person name="Kimura A."/>
            <person name="Kitahashi Y."/>
            <person name="Uohara A."/>
        </authorList>
    </citation>
    <scope>NUCLEOTIDE SEQUENCE [LARGE SCALE GENOMIC DNA]</scope>
    <source>
        <strain evidence="3 4">NBRC 105367</strain>
    </source>
</reference>
<dbReference type="EMBL" id="AP022871">
    <property type="protein sequence ID" value="BCB85607.1"/>
    <property type="molecule type" value="Genomic_DNA"/>
</dbReference>
<protein>
    <submittedName>
        <fullName evidence="3">Uncharacterized protein</fullName>
    </submittedName>
</protein>
<sequence length="271" mass="28087">MTPIDLAARGLGDMGTMGNGNGGTPPEGGGRPEGVPDLPPEWGTVVIPDDISELAEESAAVRKDLRRQSRRDTWRRWVGRPVHGHPGRSSLRIPLLIMAVAVLATLTSLVAVTWPGRQPQPLPPPVARQSGSPPAPTRTVPALDLIDVDGSPVSLRGLLPAAVMLTDGCECATLVADTAAAAKPGVTVVTVTRSSPPPPRASTPRAPGAGTPSVRRLADPTGELRGSLQLGTQGTGQVATVLLVARTGEIISTIPAAQTIDQFRRELATLS</sequence>
<dbReference type="Proteomes" id="UP000503011">
    <property type="component" value="Chromosome"/>
</dbReference>
<keyword evidence="4" id="KW-1185">Reference proteome</keyword>
<feature type="compositionally biased region" description="Gly residues" evidence="1">
    <location>
        <begin position="12"/>
        <end position="32"/>
    </location>
</feature>
<reference evidence="3 4" key="1">
    <citation type="submission" date="2020-03" db="EMBL/GenBank/DDBJ databases">
        <title>Whole genome shotgun sequence of Phytohabitans suffuscus NBRC 105367.</title>
        <authorList>
            <person name="Komaki H."/>
            <person name="Tamura T."/>
        </authorList>
    </citation>
    <scope>NUCLEOTIDE SEQUENCE [LARGE SCALE GENOMIC DNA]</scope>
    <source>
        <strain evidence="3 4">NBRC 105367</strain>
    </source>
</reference>
<proteinExistence type="predicted"/>
<name>A0A6F8YHR5_9ACTN</name>
<evidence type="ECO:0000256" key="1">
    <source>
        <dbReference type="SAM" id="MobiDB-lite"/>
    </source>
</evidence>
<organism evidence="3 4">
    <name type="scientific">Phytohabitans suffuscus</name>
    <dbReference type="NCBI Taxonomy" id="624315"/>
    <lineage>
        <taxon>Bacteria</taxon>
        <taxon>Bacillati</taxon>
        <taxon>Actinomycetota</taxon>
        <taxon>Actinomycetes</taxon>
        <taxon>Micromonosporales</taxon>
        <taxon>Micromonosporaceae</taxon>
    </lineage>
</organism>
<accession>A0A6F8YHR5</accession>
<feature type="transmembrane region" description="Helical" evidence="2">
    <location>
        <begin position="93"/>
        <end position="114"/>
    </location>
</feature>
<feature type="region of interest" description="Disordered" evidence="1">
    <location>
        <begin position="190"/>
        <end position="219"/>
    </location>
</feature>
<evidence type="ECO:0000313" key="4">
    <source>
        <dbReference type="Proteomes" id="UP000503011"/>
    </source>
</evidence>